<accession>A0A7C9DL14</accession>
<sequence>MKPSYILLFMAVLLFSAQLQALSSEKCHPDKIKKALGKCSVLPCSTLCNMLCNPVQLLSSSPECDLKKIQKGLHGCDFLPCSTICSTLCTGQAVENLLLQVPERPQLLKYRHFA</sequence>
<reference evidence="2" key="2">
    <citation type="submission" date="2020-07" db="EMBL/GenBank/DDBJ databases">
        <authorList>
            <person name="Vera ALvarez R."/>
            <person name="Arias-Moreno D.M."/>
            <person name="Jimenez-Jacinto V."/>
            <person name="Jimenez-Bremont J.F."/>
            <person name="Swaminathan K."/>
            <person name="Moose S.P."/>
            <person name="Guerrero-Gonzalez M.L."/>
            <person name="Marino-Ramirez L."/>
            <person name="Landsman D."/>
            <person name="Rodriguez-Kessler M."/>
            <person name="Delgado-Sanchez P."/>
        </authorList>
    </citation>
    <scope>NUCLEOTIDE SEQUENCE</scope>
    <source>
        <tissue evidence="2">Cladode</tissue>
    </source>
</reference>
<name>A0A7C9DL14_OPUST</name>
<reference evidence="2" key="1">
    <citation type="journal article" date="2013" name="J. Plant Res.">
        <title>Effect of fungi and light on seed germination of three Opuntia species from semiarid lands of central Mexico.</title>
        <authorList>
            <person name="Delgado-Sanchez P."/>
            <person name="Jimenez-Bremont J.F."/>
            <person name="Guerrero-Gonzalez Mde L."/>
            <person name="Flores J."/>
        </authorList>
    </citation>
    <scope>NUCLEOTIDE SEQUENCE</scope>
    <source>
        <tissue evidence="2">Cladode</tissue>
    </source>
</reference>
<dbReference type="AlphaFoldDB" id="A0A7C9DL14"/>
<evidence type="ECO:0000313" key="2">
    <source>
        <dbReference type="EMBL" id="MBA4644327.1"/>
    </source>
</evidence>
<protein>
    <recommendedName>
        <fullName evidence="3">Bifunctional inhibitor/plant lipid transfer protein/seed storage helical domain-containing protein</fullName>
    </recommendedName>
</protein>
<dbReference type="EMBL" id="GISG01137913">
    <property type="protein sequence ID" value="MBA4644327.1"/>
    <property type="molecule type" value="Transcribed_RNA"/>
</dbReference>
<keyword evidence="1" id="KW-0732">Signal</keyword>
<organism evidence="2">
    <name type="scientific">Opuntia streptacantha</name>
    <name type="common">Prickly pear cactus</name>
    <name type="synonym">Opuntia cardona</name>
    <dbReference type="NCBI Taxonomy" id="393608"/>
    <lineage>
        <taxon>Eukaryota</taxon>
        <taxon>Viridiplantae</taxon>
        <taxon>Streptophyta</taxon>
        <taxon>Embryophyta</taxon>
        <taxon>Tracheophyta</taxon>
        <taxon>Spermatophyta</taxon>
        <taxon>Magnoliopsida</taxon>
        <taxon>eudicotyledons</taxon>
        <taxon>Gunneridae</taxon>
        <taxon>Pentapetalae</taxon>
        <taxon>Caryophyllales</taxon>
        <taxon>Cactineae</taxon>
        <taxon>Cactaceae</taxon>
        <taxon>Opuntioideae</taxon>
        <taxon>Opuntia</taxon>
    </lineage>
</organism>
<proteinExistence type="predicted"/>
<evidence type="ECO:0008006" key="3">
    <source>
        <dbReference type="Google" id="ProtNLM"/>
    </source>
</evidence>
<feature type="chain" id="PRO_5028005704" description="Bifunctional inhibitor/plant lipid transfer protein/seed storage helical domain-containing protein" evidence="1">
    <location>
        <begin position="22"/>
        <end position="114"/>
    </location>
</feature>
<feature type="signal peptide" evidence="1">
    <location>
        <begin position="1"/>
        <end position="21"/>
    </location>
</feature>
<evidence type="ECO:0000256" key="1">
    <source>
        <dbReference type="SAM" id="SignalP"/>
    </source>
</evidence>